<evidence type="ECO:0000313" key="2">
    <source>
        <dbReference type="EMBL" id="EJW92060.1"/>
    </source>
</evidence>
<keyword evidence="1" id="KW-0472">Membrane</keyword>
<keyword evidence="1" id="KW-0812">Transmembrane</keyword>
<dbReference type="EMBL" id="AMCI01007781">
    <property type="protein sequence ID" value="EJW92060.1"/>
    <property type="molecule type" value="Genomic_DNA"/>
</dbReference>
<dbReference type="AlphaFoldDB" id="J9BX08"/>
<name>J9BX08_9ZZZZ</name>
<gene>
    <name evidence="2" type="ORF">EVA_19834</name>
</gene>
<organism evidence="2">
    <name type="scientific">gut metagenome</name>
    <dbReference type="NCBI Taxonomy" id="749906"/>
    <lineage>
        <taxon>unclassified sequences</taxon>
        <taxon>metagenomes</taxon>
        <taxon>organismal metagenomes</taxon>
    </lineage>
</organism>
<comment type="caution">
    <text evidence="2">The sequence shown here is derived from an EMBL/GenBank/DDBJ whole genome shotgun (WGS) entry which is preliminary data.</text>
</comment>
<evidence type="ECO:0000256" key="1">
    <source>
        <dbReference type="SAM" id="Phobius"/>
    </source>
</evidence>
<protein>
    <submittedName>
        <fullName evidence="2">Uncharacterized protein</fullName>
    </submittedName>
</protein>
<feature type="transmembrane region" description="Helical" evidence="1">
    <location>
        <begin position="6"/>
        <end position="26"/>
    </location>
</feature>
<accession>J9BX08</accession>
<proteinExistence type="predicted"/>
<reference evidence="2" key="1">
    <citation type="journal article" date="2012" name="PLoS ONE">
        <title>Gene sets for utilization of primary and secondary nutrition supplies in the distal gut of endangered iberian lynx.</title>
        <authorList>
            <person name="Alcaide M."/>
            <person name="Messina E."/>
            <person name="Richter M."/>
            <person name="Bargiela R."/>
            <person name="Peplies J."/>
            <person name="Huws S.A."/>
            <person name="Newbold C.J."/>
            <person name="Golyshin P.N."/>
            <person name="Simon M.A."/>
            <person name="Lopez G."/>
            <person name="Yakimov M.M."/>
            <person name="Ferrer M."/>
        </authorList>
    </citation>
    <scope>NUCLEOTIDE SEQUENCE</scope>
</reference>
<keyword evidence="1" id="KW-1133">Transmembrane helix</keyword>
<sequence>MDGAKMYIDWTYVVLILPAVILSLWASQRVDSTFKKVSAAV</sequence>